<dbReference type="RefSeq" id="WP_180571417.1">
    <property type="nucleotide sequence ID" value="NZ_JACCKB010000085.1"/>
</dbReference>
<organism evidence="1 2">
    <name type="scientific">Spartinivicinus marinus</name>
    <dbReference type="NCBI Taxonomy" id="2994442"/>
    <lineage>
        <taxon>Bacteria</taxon>
        <taxon>Pseudomonadati</taxon>
        <taxon>Pseudomonadota</taxon>
        <taxon>Gammaproteobacteria</taxon>
        <taxon>Oceanospirillales</taxon>
        <taxon>Zooshikellaceae</taxon>
        <taxon>Spartinivicinus</taxon>
    </lineage>
</organism>
<gene>
    <name evidence="1" type="ORF">H0A36_25760</name>
</gene>
<protein>
    <submittedName>
        <fullName evidence="1">Uncharacterized protein</fullName>
    </submittedName>
</protein>
<reference evidence="1 2" key="1">
    <citation type="submission" date="2020-07" db="EMBL/GenBank/DDBJ databases">
        <title>Endozoicomonas sp. nov., isolated from sediment.</title>
        <authorList>
            <person name="Gu T."/>
        </authorList>
    </citation>
    <scope>NUCLEOTIDE SEQUENCE [LARGE SCALE GENOMIC DNA]</scope>
    <source>
        <strain evidence="1 2">SM1973</strain>
    </source>
</reference>
<sequence length="379" mass="43177">MGSRTSKNSLLIGNIPVVVSQELAVKIGLDEAIFLNKLHYLLTPKENFINHRLHKYGGKYWVYHTIEELIEKVFPYWCASKVERLLNKLRKLKLIKTAHLHFSVLGIRGVRTLWYTINYEAVSSLENTQASETELDITERNQSVDHVVSGIPQNEEIETRKMQDCTTLQNEEMVEGISTPLEPAENKACDVVGTDHAISLKNNLKNIKTTNVSCSETKQETVDDFVINEMRKKLSDEEFQEFESQIKAKIFDYKSFQINKGQYLINLGGALLYVQNGINFLRNSLRRTAKITAALDKKNTANANYQEQLTKKIQRKTDDLAWSQRSTAEVVLDQSWADGINFDDDLDNPHARDTMVTDVYSAPAADSSDVDWLMGDCYA</sequence>
<accession>A0A853INK5</accession>
<name>A0A853INK5_9GAMM</name>
<evidence type="ECO:0000313" key="2">
    <source>
        <dbReference type="Proteomes" id="UP000569732"/>
    </source>
</evidence>
<keyword evidence="2" id="KW-1185">Reference proteome</keyword>
<proteinExistence type="predicted"/>
<dbReference type="Proteomes" id="UP000569732">
    <property type="component" value="Unassembled WGS sequence"/>
</dbReference>
<evidence type="ECO:0000313" key="1">
    <source>
        <dbReference type="EMBL" id="NYZ69426.1"/>
    </source>
</evidence>
<dbReference type="AlphaFoldDB" id="A0A853INK5"/>
<dbReference type="EMBL" id="JACCKB010000085">
    <property type="protein sequence ID" value="NYZ69426.1"/>
    <property type="molecule type" value="Genomic_DNA"/>
</dbReference>
<comment type="caution">
    <text evidence="1">The sequence shown here is derived from an EMBL/GenBank/DDBJ whole genome shotgun (WGS) entry which is preliminary data.</text>
</comment>